<reference evidence="1" key="2">
    <citation type="submission" date="2023-05" db="EMBL/GenBank/DDBJ databases">
        <authorList>
            <consortium name="Lawrence Berkeley National Laboratory"/>
            <person name="Steindorff A."/>
            <person name="Hensen N."/>
            <person name="Bonometti L."/>
            <person name="Westerberg I."/>
            <person name="Brannstrom I.O."/>
            <person name="Guillou S."/>
            <person name="Cros-Aarteil S."/>
            <person name="Calhoun S."/>
            <person name="Haridas S."/>
            <person name="Kuo A."/>
            <person name="Mondo S."/>
            <person name="Pangilinan J."/>
            <person name="Riley R."/>
            <person name="Labutti K."/>
            <person name="Andreopoulos B."/>
            <person name="Lipzen A."/>
            <person name="Chen C."/>
            <person name="Yanf M."/>
            <person name="Daum C."/>
            <person name="Ng V."/>
            <person name="Clum A."/>
            <person name="Ohm R."/>
            <person name="Martin F."/>
            <person name="Silar P."/>
            <person name="Natvig D."/>
            <person name="Lalanne C."/>
            <person name="Gautier V."/>
            <person name="Ament-Velasquez S.L."/>
            <person name="Kruys A."/>
            <person name="Hutchinson M.I."/>
            <person name="Powell A.J."/>
            <person name="Barry K."/>
            <person name="Miller A.N."/>
            <person name="Grigoriev I.V."/>
            <person name="Debuchy R."/>
            <person name="Gladieux P."/>
            <person name="Thoren M.H."/>
            <person name="Johannesson H."/>
        </authorList>
    </citation>
    <scope>NUCLEOTIDE SEQUENCE</scope>
    <source>
        <strain evidence="1">CBS 538.74</strain>
    </source>
</reference>
<reference evidence="1" key="1">
    <citation type="journal article" date="2023" name="Mol. Phylogenet. Evol.">
        <title>Genome-scale phylogeny and comparative genomics of the fungal order Sordariales.</title>
        <authorList>
            <person name="Hensen N."/>
            <person name="Bonometti L."/>
            <person name="Westerberg I."/>
            <person name="Brannstrom I.O."/>
            <person name="Guillou S."/>
            <person name="Cros-Aarteil S."/>
            <person name="Calhoun S."/>
            <person name="Haridas S."/>
            <person name="Kuo A."/>
            <person name="Mondo S."/>
            <person name="Pangilinan J."/>
            <person name="Riley R."/>
            <person name="LaButti K."/>
            <person name="Andreopoulos B."/>
            <person name="Lipzen A."/>
            <person name="Chen C."/>
            <person name="Yan M."/>
            <person name="Daum C."/>
            <person name="Ng V."/>
            <person name="Clum A."/>
            <person name="Steindorff A."/>
            <person name="Ohm R.A."/>
            <person name="Martin F."/>
            <person name="Silar P."/>
            <person name="Natvig D.O."/>
            <person name="Lalanne C."/>
            <person name="Gautier V."/>
            <person name="Ament-Velasquez S.L."/>
            <person name="Kruys A."/>
            <person name="Hutchinson M.I."/>
            <person name="Powell A.J."/>
            <person name="Barry K."/>
            <person name="Miller A.N."/>
            <person name="Grigoriev I.V."/>
            <person name="Debuchy R."/>
            <person name="Gladieux P."/>
            <person name="Hiltunen Thoren M."/>
            <person name="Johannesson H."/>
        </authorList>
    </citation>
    <scope>NUCLEOTIDE SEQUENCE</scope>
    <source>
        <strain evidence="1">CBS 538.74</strain>
    </source>
</reference>
<keyword evidence="2" id="KW-1185">Reference proteome</keyword>
<dbReference type="InterPro" id="IPR011009">
    <property type="entry name" value="Kinase-like_dom_sf"/>
</dbReference>
<dbReference type="SUPFAM" id="SSF56112">
    <property type="entry name" value="Protein kinase-like (PK-like)"/>
    <property type="match status" value="1"/>
</dbReference>
<organism evidence="1 2">
    <name type="scientific">Chaetomidium leptoderma</name>
    <dbReference type="NCBI Taxonomy" id="669021"/>
    <lineage>
        <taxon>Eukaryota</taxon>
        <taxon>Fungi</taxon>
        <taxon>Dikarya</taxon>
        <taxon>Ascomycota</taxon>
        <taxon>Pezizomycotina</taxon>
        <taxon>Sordariomycetes</taxon>
        <taxon>Sordariomycetidae</taxon>
        <taxon>Sordariales</taxon>
        <taxon>Chaetomiaceae</taxon>
        <taxon>Chaetomidium</taxon>
    </lineage>
</organism>
<evidence type="ECO:0008006" key="3">
    <source>
        <dbReference type="Google" id="ProtNLM"/>
    </source>
</evidence>
<name>A0AAN6ZZ37_9PEZI</name>
<accession>A0AAN6ZZ37</accession>
<dbReference type="EMBL" id="MU856874">
    <property type="protein sequence ID" value="KAK4156112.1"/>
    <property type="molecule type" value="Genomic_DNA"/>
</dbReference>
<protein>
    <recommendedName>
        <fullName evidence="3">Aminoglycoside phosphotransferase domain-containing protein</fullName>
    </recommendedName>
</protein>
<gene>
    <name evidence="1" type="ORF">C8A00DRAFT_31043</name>
</gene>
<evidence type="ECO:0000313" key="1">
    <source>
        <dbReference type="EMBL" id="KAK4156112.1"/>
    </source>
</evidence>
<comment type="caution">
    <text evidence="1">The sequence shown here is derived from an EMBL/GenBank/DDBJ whole genome shotgun (WGS) entry which is preliminary data.</text>
</comment>
<sequence length="323" mass="35613">MAAQPSPSTLLAFGLSGTPRPLSGGRGLCYRIGDVVPRPCDDEAESQWLSQLSRALLRTSPVGYRLANPIPSLASPDIFVVDGWAASSFVPGRVSVAHFPDLFRAARLLHSDLADLVKQKPAAVTGRPFNRFDEADGVTWAEKSLADVDKVNKELLAQLQPILDQLSGEMRPLPEESAQLKCQLIHMDLLGNVLFEEGRAPGIIDLTFYWRPALYAEAVVVFDGLTWERDIGAKLVDMYLQDGEVGKKPREIRVQLLLRALYWRYLTFAIDPDLEFVRINLPLADHAGAAILSVAWLSDDCNQEAILRGRIVAGSRHPGNSHI</sequence>
<dbReference type="AlphaFoldDB" id="A0AAN6ZZ37"/>
<dbReference type="Gene3D" id="3.90.1200.10">
    <property type="match status" value="1"/>
</dbReference>
<dbReference type="Proteomes" id="UP001302745">
    <property type="component" value="Unassembled WGS sequence"/>
</dbReference>
<proteinExistence type="predicted"/>
<evidence type="ECO:0000313" key="2">
    <source>
        <dbReference type="Proteomes" id="UP001302745"/>
    </source>
</evidence>